<dbReference type="SUPFAM" id="SSF48452">
    <property type="entry name" value="TPR-like"/>
    <property type="match status" value="1"/>
</dbReference>
<proteinExistence type="predicted"/>
<name>A0AB39KSM7_9CAUL</name>
<dbReference type="InterPro" id="IPR011990">
    <property type="entry name" value="TPR-like_helical_dom_sf"/>
</dbReference>
<dbReference type="InterPro" id="IPR019734">
    <property type="entry name" value="TPR_rpt"/>
</dbReference>
<dbReference type="RefSeq" id="WP_369059333.1">
    <property type="nucleotide sequence ID" value="NZ_CP158375.1"/>
</dbReference>
<accession>A0AB39KSM7</accession>
<evidence type="ECO:0000313" key="1">
    <source>
        <dbReference type="EMBL" id="XDO96491.1"/>
    </source>
</evidence>
<dbReference type="AlphaFoldDB" id="A0AB39KSM7"/>
<organism evidence="1">
    <name type="scientific">Caulobacter sp. 73W</name>
    <dbReference type="NCBI Taxonomy" id="3161137"/>
    <lineage>
        <taxon>Bacteria</taxon>
        <taxon>Pseudomonadati</taxon>
        <taxon>Pseudomonadota</taxon>
        <taxon>Alphaproteobacteria</taxon>
        <taxon>Caulobacterales</taxon>
        <taxon>Caulobacteraceae</taxon>
        <taxon>Caulobacter</taxon>
    </lineage>
</organism>
<dbReference type="SMART" id="SM00028">
    <property type="entry name" value="TPR"/>
    <property type="match status" value="4"/>
</dbReference>
<dbReference type="InterPro" id="IPR012668">
    <property type="entry name" value="CHP02466"/>
</dbReference>
<sequence length="532" mass="56487">MNLHPALQPIAAMMQAGRIADACAALAALAPNAAPLDQRMQATAEVARHAVNNGLAAEALAATEPLAGRSNASQGVLEAHAQALKALGRREDALPFLERAAKVNPKSAVAEHNLAAALGDEQHFAEAEAAIRRAFAKGGDAPETWLVLARALQGQDRFDESEAAFAEVARRRPNYGVALREWAQLIWMRTEDMAAATAPIDQALKAAPGDFGLLSARAKVLENAGDVAGALEMLRAPAARQDASAELLVGAAQAAASCDPISAVGYAERAVTQVGLAAASTLAEAYLAAGRPDAAEEVAQAIVNANRFDQGAWALLATAWRLRGDARYKALYDYAAFVRPALIDVPDGWESRESYVADLGAALRALHAMKTHPIGQSLRHGSQTSQSLQRSTQPAIKAFRQAVDGPIRRYMAAVGEGADILRSRMTGDWRFSGLWSVKLRPNGFHVDHTHPQGWLSSACYLALPQAVGAGGKEGWIKFGQPGVPTVPKLEPEHYVQPQPGLLALFPSYMWHGTVPFSGADDRLTIAFDVVPA</sequence>
<dbReference type="Gene3D" id="1.25.40.10">
    <property type="entry name" value="Tetratricopeptide repeat domain"/>
    <property type="match status" value="1"/>
</dbReference>
<protein>
    <submittedName>
        <fullName evidence="1">2OG-Fe(II) oxygenase</fullName>
    </submittedName>
</protein>
<gene>
    <name evidence="1" type="ORF">ABOZ73_17225</name>
</gene>
<dbReference type="EMBL" id="CP158375">
    <property type="protein sequence ID" value="XDO96491.1"/>
    <property type="molecule type" value="Genomic_DNA"/>
</dbReference>
<reference evidence="1" key="1">
    <citation type="submission" date="2024-06" db="EMBL/GenBank/DDBJ databases">
        <title>Caulobacter inopinatus, sp. nov.</title>
        <authorList>
            <person name="Donachie S.P."/>
        </authorList>
    </citation>
    <scope>NUCLEOTIDE SEQUENCE</scope>
    <source>
        <strain evidence="1">73W</strain>
    </source>
</reference>
<dbReference type="Gene3D" id="2.60.120.620">
    <property type="entry name" value="q2cbj1_9rhob like domain"/>
    <property type="match status" value="1"/>
</dbReference>
<dbReference type="Pfam" id="PF13181">
    <property type="entry name" value="TPR_8"/>
    <property type="match status" value="1"/>
</dbReference>
<dbReference type="Pfam" id="PF13759">
    <property type="entry name" value="2OG-FeII_Oxy_5"/>
    <property type="match status" value="1"/>
</dbReference>